<dbReference type="AlphaFoldDB" id="A0AA96V145"/>
<dbReference type="Proteomes" id="UP001302978">
    <property type="component" value="Chromosome"/>
</dbReference>
<dbReference type="GO" id="GO:0003735">
    <property type="term" value="F:structural constituent of ribosome"/>
    <property type="evidence" value="ECO:0007669"/>
    <property type="project" value="InterPro"/>
</dbReference>
<dbReference type="KEGG" id="mehf:MmiHf6_17700"/>
<sequence>MAMKMVLADPKTGKSYKIELDAAKEKDMVGKAIGMELGAEIVGLSGYTLKITGGTDKSGFVMKGDLPGPAKRKILGASGVGFSPKINGQRRRKFIRGNEISVDTSQINAKIVGYGDKSIEKLLGLEPEEEEPVAEEAVSEEAAVEEAAAEETETPAEE</sequence>
<evidence type="ECO:0000256" key="5">
    <source>
        <dbReference type="SAM" id="MobiDB-lite"/>
    </source>
</evidence>
<keyword evidence="2 4" id="KW-0689">Ribosomal protein</keyword>
<dbReference type="NCBIfam" id="NF003294">
    <property type="entry name" value="PRK04290.1-3"/>
    <property type="match status" value="1"/>
</dbReference>
<dbReference type="EMBL" id="CP131059">
    <property type="protein sequence ID" value="WNY24434.1"/>
    <property type="molecule type" value="Genomic_DNA"/>
</dbReference>
<keyword evidence="3 4" id="KW-0687">Ribonucleoprotein</keyword>
<dbReference type="PROSITE" id="PS00578">
    <property type="entry name" value="RIBOSOMAL_S6E"/>
    <property type="match status" value="1"/>
</dbReference>
<accession>A0AA96V145</accession>
<dbReference type="Pfam" id="PF01092">
    <property type="entry name" value="Ribosomal_S6e"/>
    <property type="match status" value="1"/>
</dbReference>
<feature type="region of interest" description="Disordered" evidence="5">
    <location>
        <begin position="127"/>
        <end position="158"/>
    </location>
</feature>
<dbReference type="PANTHER" id="PTHR11502">
    <property type="entry name" value="40S RIBOSOMAL PROTEIN S6"/>
    <property type="match status" value="1"/>
</dbReference>
<evidence type="ECO:0000256" key="3">
    <source>
        <dbReference type="ARBA" id="ARBA00023274"/>
    </source>
</evidence>
<name>A0AA96V145_9EURY</name>
<protein>
    <recommendedName>
        <fullName evidence="4">Small ribosomal subunit protein eS6</fullName>
    </recommendedName>
</protein>
<dbReference type="GO" id="GO:0005840">
    <property type="term" value="C:ribosome"/>
    <property type="evidence" value="ECO:0007669"/>
    <property type="project" value="UniProtKB-KW"/>
</dbReference>
<dbReference type="HAMAP" id="MF_00512">
    <property type="entry name" value="Ribosomal_eS6"/>
    <property type="match status" value="1"/>
</dbReference>
<dbReference type="GO" id="GO:1990904">
    <property type="term" value="C:ribonucleoprotein complex"/>
    <property type="evidence" value="ECO:0007669"/>
    <property type="project" value="UniProtKB-KW"/>
</dbReference>
<gene>
    <name evidence="4" type="primary">rps6e</name>
    <name evidence="6" type="ORF">MmiHf6_17700</name>
</gene>
<proteinExistence type="inferred from homology"/>
<evidence type="ECO:0000256" key="2">
    <source>
        <dbReference type="ARBA" id="ARBA00022980"/>
    </source>
</evidence>
<comment type="similarity">
    <text evidence="1 4">Belongs to the eukaryotic ribosomal protein eS6 family.</text>
</comment>
<dbReference type="InterPro" id="IPR018282">
    <property type="entry name" value="Ribosomal_eS6_CS"/>
</dbReference>
<keyword evidence="7" id="KW-1185">Reference proteome</keyword>
<evidence type="ECO:0000313" key="6">
    <source>
        <dbReference type="EMBL" id="WNY24434.1"/>
    </source>
</evidence>
<evidence type="ECO:0000256" key="4">
    <source>
        <dbReference type="HAMAP-Rule" id="MF_00512"/>
    </source>
</evidence>
<dbReference type="SMART" id="SM01405">
    <property type="entry name" value="Ribosomal_S6e"/>
    <property type="match status" value="1"/>
</dbReference>
<dbReference type="InterPro" id="IPR001377">
    <property type="entry name" value="Ribosomal_eS6"/>
</dbReference>
<organism evidence="6 7">
    <name type="scientific">Methanimicrococcus hongohii</name>
    <dbReference type="NCBI Taxonomy" id="3028295"/>
    <lineage>
        <taxon>Archaea</taxon>
        <taxon>Methanobacteriati</taxon>
        <taxon>Methanobacteriota</taxon>
        <taxon>Stenosarchaea group</taxon>
        <taxon>Methanomicrobia</taxon>
        <taxon>Methanosarcinales</taxon>
        <taxon>Methanosarcinaceae</taxon>
        <taxon>Methanimicrococcus</taxon>
    </lineage>
</organism>
<dbReference type="GO" id="GO:0006412">
    <property type="term" value="P:translation"/>
    <property type="evidence" value="ECO:0007669"/>
    <property type="project" value="UniProtKB-UniRule"/>
</dbReference>
<evidence type="ECO:0000256" key="1">
    <source>
        <dbReference type="ARBA" id="ARBA00009312"/>
    </source>
</evidence>
<reference evidence="6 7" key="1">
    <citation type="submission" date="2023-07" db="EMBL/GenBank/DDBJ databases">
        <title>Closed genoem sequence of Methanomicrococcus sp. Hf6.</title>
        <authorList>
            <person name="Poehlein A."/>
            <person name="Protasov E."/>
            <person name="Platt K."/>
            <person name="Reeh H."/>
            <person name="Daniel R."/>
            <person name="Brune A."/>
        </authorList>
    </citation>
    <scope>NUCLEOTIDE SEQUENCE [LARGE SCALE GENOMIC DNA]</scope>
    <source>
        <strain evidence="6 7">Hf6</strain>
    </source>
</reference>
<evidence type="ECO:0000313" key="7">
    <source>
        <dbReference type="Proteomes" id="UP001302978"/>
    </source>
</evidence>
<dbReference type="InterPro" id="IPR020924">
    <property type="entry name" value="Ribosomal_eS6_arc"/>
</dbReference>